<evidence type="ECO:0000256" key="1">
    <source>
        <dbReference type="PROSITE-ProRule" id="PRU00042"/>
    </source>
</evidence>
<accession>K3Y1D1</accession>
<keyword evidence="7" id="KW-1185">Reference proteome</keyword>
<dbReference type="AlphaFoldDB" id="K3Y1D1"/>
<reference evidence="5 7" key="1">
    <citation type="journal article" date="2012" name="Nat. Biotechnol.">
        <title>Reference genome sequence of the model plant Setaria.</title>
        <authorList>
            <person name="Bennetzen J.L."/>
            <person name="Schmutz J."/>
            <person name="Wang H."/>
            <person name="Percifield R."/>
            <person name="Hawkins J."/>
            <person name="Pontaroli A.C."/>
            <person name="Estep M."/>
            <person name="Feng L."/>
            <person name="Vaughn J.N."/>
            <person name="Grimwood J."/>
            <person name="Jenkins J."/>
            <person name="Barry K."/>
            <person name="Lindquist E."/>
            <person name="Hellsten U."/>
            <person name="Deshpande S."/>
            <person name="Wang X."/>
            <person name="Wu X."/>
            <person name="Mitros T."/>
            <person name="Triplett J."/>
            <person name="Yang X."/>
            <person name="Ye C.Y."/>
            <person name="Mauro-Herrera M."/>
            <person name="Wang L."/>
            <person name="Li P."/>
            <person name="Sharma M."/>
            <person name="Sharma R."/>
            <person name="Ronald P.C."/>
            <person name="Panaud O."/>
            <person name="Kellogg E.A."/>
            <person name="Brutnell T.P."/>
            <person name="Doust A.N."/>
            <person name="Tuskan G.A."/>
            <person name="Rokhsar D."/>
            <person name="Devos K.M."/>
        </authorList>
    </citation>
    <scope>NUCLEOTIDE SEQUENCE [LARGE SCALE GENOMIC DNA]</scope>
    <source>
        <strain evidence="7">cv. Yugu1</strain>
        <strain evidence="5">Yugu1</strain>
    </source>
</reference>
<sequence length="296" mass="31486">MSKGSFLCSLVLLQVCIVQLSLISSQLTGAQVGDNPLCQDPIQRARLMSSHGRDDFNGHNADLIFDGELIQLQSPRDVATSPKQRRPYTRRDSPQGSAALIAGCRIQAKERRIEPLAHTMEHTHGERGPLRLLARLFGGSKTTGLGKEACEADGGAPPMSPMRGDACELGWNPPVLPVRGDANEVVDTGDEYASNDGGVAAVVGGEAAVEEEEGLLHPDGEDSCGTKDSSGIGGDVECPECGKFFKNDKSLFGHLQSHPNRGYKGLGCDMAGDGNAVKIKRKVHSDGPRAVKGEYE</sequence>
<reference evidence="6" key="3">
    <citation type="submission" date="2018-08" db="UniProtKB">
        <authorList>
            <consortium name="EnsemblPlants"/>
        </authorList>
    </citation>
    <scope>IDENTIFICATION</scope>
    <source>
        <strain evidence="6">Yugu1</strain>
    </source>
</reference>
<proteinExistence type="predicted"/>
<protein>
    <recommendedName>
        <fullName evidence="4">C2H2-type domain-containing protein</fullName>
    </recommendedName>
</protein>
<dbReference type="GO" id="GO:0008270">
    <property type="term" value="F:zinc ion binding"/>
    <property type="evidence" value="ECO:0007669"/>
    <property type="project" value="UniProtKB-KW"/>
</dbReference>
<organism evidence="6 7">
    <name type="scientific">Setaria italica</name>
    <name type="common">Foxtail millet</name>
    <name type="synonym">Panicum italicum</name>
    <dbReference type="NCBI Taxonomy" id="4555"/>
    <lineage>
        <taxon>Eukaryota</taxon>
        <taxon>Viridiplantae</taxon>
        <taxon>Streptophyta</taxon>
        <taxon>Embryophyta</taxon>
        <taxon>Tracheophyta</taxon>
        <taxon>Spermatophyta</taxon>
        <taxon>Magnoliopsida</taxon>
        <taxon>Liliopsida</taxon>
        <taxon>Poales</taxon>
        <taxon>Poaceae</taxon>
        <taxon>PACMAD clade</taxon>
        <taxon>Panicoideae</taxon>
        <taxon>Panicodae</taxon>
        <taxon>Paniceae</taxon>
        <taxon>Cenchrinae</taxon>
        <taxon>Setaria</taxon>
    </lineage>
</organism>
<dbReference type="STRING" id="4555.K3Y1D1"/>
<dbReference type="PROSITE" id="PS00028">
    <property type="entry name" value="ZINC_FINGER_C2H2_1"/>
    <property type="match status" value="1"/>
</dbReference>
<feature type="chain" id="PRO_5010126339" description="C2H2-type domain-containing protein" evidence="3">
    <location>
        <begin position="31"/>
        <end position="296"/>
    </location>
</feature>
<reference evidence="5" key="2">
    <citation type="submission" date="2015-07" db="EMBL/GenBank/DDBJ databases">
        <authorList>
            <person name="Noorani M."/>
        </authorList>
    </citation>
    <scope>NUCLEOTIDE SEQUENCE</scope>
    <source>
        <strain evidence="5">Yugu1</strain>
    </source>
</reference>
<dbReference type="HOGENOM" id="CLU_941362_0_0_1"/>
<name>K3Y1D1_SETIT</name>
<evidence type="ECO:0000259" key="4">
    <source>
        <dbReference type="PROSITE" id="PS50157"/>
    </source>
</evidence>
<dbReference type="EMBL" id="AGNK02002378">
    <property type="status" value="NOT_ANNOTATED_CDS"/>
    <property type="molecule type" value="Genomic_DNA"/>
</dbReference>
<dbReference type="InterPro" id="IPR013087">
    <property type="entry name" value="Znf_C2H2_type"/>
</dbReference>
<keyword evidence="1" id="KW-0479">Metal-binding</keyword>
<keyword evidence="1" id="KW-0862">Zinc</keyword>
<feature type="signal peptide" evidence="3">
    <location>
        <begin position="1"/>
        <end position="30"/>
    </location>
</feature>
<dbReference type="EnsemblPlants" id="KQL10403">
    <property type="protein sequence ID" value="KQL10403"/>
    <property type="gene ID" value="SETIT_007995mg"/>
</dbReference>
<evidence type="ECO:0000313" key="7">
    <source>
        <dbReference type="Proteomes" id="UP000004995"/>
    </source>
</evidence>
<evidence type="ECO:0000313" key="6">
    <source>
        <dbReference type="EnsemblPlants" id="KQL10403"/>
    </source>
</evidence>
<evidence type="ECO:0000313" key="5">
    <source>
        <dbReference type="EMBL" id="RCV21353.1"/>
    </source>
</evidence>
<evidence type="ECO:0000256" key="2">
    <source>
        <dbReference type="SAM" id="MobiDB-lite"/>
    </source>
</evidence>
<dbReference type="Gramene" id="KQL10403">
    <property type="protein sequence ID" value="KQL10403"/>
    <property type="gene ID" value="SETIT_007995mg"/>
</dbReference>
<dbReference type="Proteomes" id="UP000004995">
    <property type="component" value="Unassembled WGS sequence"/>
</dbReference>
<evidence type="ECO:0000256" key="3">
    <source>
        <dbReference type="SAM" id="SignalP"/>
    </source>
</evidence>
<keyword evidence="1" id="KW-0863">Zinc-finger</keyword>
<feature type="region of interest" description="Disordered" evidence="2">
    <location>
        <begin position="75"/>
        <end position="95"/>
    </location>
</feature>
<feature type="domain" description="C2H2-type" evidence="4">
    <location>
        <begin position="236"/>
        <end position="263"/>
    </location>
</feature>
<keyword evidence="3" id="KW-0732">Signal</keyword>
<dbReference type="PROSITE" id="PS50157">
    <property type="entry name" value="ZINC_FINGER_C2H2_2"/>
    <property type="match status" value="1"/>
</dbReference>
<dbReference type="OrthoDB" id="6077919at2759"/>
<gene>
    <name evidence="5" type="ORF">SETIT_4G132400v2</name>
</gene>
<dbReference type="EMBL" id="CM003531">
    <property type="protein sequence ID" value="RCV21353.1"/>
    <property type="molecule type" value="Genomic_DNA"/>
</dbReference>